<comment type="caution">
    <text evidence="4">The sequence shown here is derived from an EMBL/GenBank/DDBJ whole genome shotgun (WGS) entry which is preliminary data.</text>
</comment>
<evidence type="ECO:0000256" key="1">
    <source>
        <dbReference type="ARBA" id="ARBA00023125"/>
    </source>
</evidence>
<dbReference type="Gene3D" id="1.10.10.10">
    <property type="entry name" value="Winged helix-like DNA-binding domain superfamily/Winged helix DNA-binding domain"/>
    <property type="match status" value="1"/>
</dbReference>
<reference evidence="4 5" key="1">
    <citation type="submission" date="2016-08" db="EMBL/GenBank/DDBJ databases">
        <title>Draft genome of the agarase producing Sphingomonas sp. MCT13.</title>
        <authorList>
            <person name="D'Andrea M.M."/>
            <person name="Rossolini G.M."/>
            <person name="Thaller M.C."/>
        </authorList>
    </citation>
    <scope>NUCLEOTIDE SEQUENCE [LARGE SCALE GENOMIC DNA]</scope>
    <source>
        <strain evidence="4 5">MCT13</strain>
    </source>
</reference>
<keyword evidence="5" id="KW-1185">Reference proteome</keyword>
<gene>
    <name evidence="4" type="ORF">BFL28_02080</name>
</gene>
<dbReference type="InterPro" id="IPR001867">
    <property type="entry name" value="OmpR/PhoB-type_DNA-bd"/>
</dbReference>
<dbReference type="InterPro" id="IPR036388">
    <property type="entry name" value="WH-like_DNA-bd_sf"/>
</dbReference>
<proteinExistence type="predicted"/>
<dbReference type="Proteomes" id="UP000094487">
    <property type="component" value="Unassembled WGS sequence"/>
</dbReference>
<evidence type="ECO:0000313" key="5">
    <source>
        <dbReference type="Proteomes" id="UP000094487"/>
    </source>
</evidence>
<evidence type="ECO:0000313" key="4">
    <source>
        <dbReference type="EMBL" id="ODP37778.1"/>
    </source>
</evidence>
<feature type="domain" description="OmpR/PhoB-type" evidence="3">
    <location>
        <begin position="58"/>
        <end position="167"/>
    </location>
</feature>
<feature type="DNA-binding region" description="OmpR/PhoB-type" evidence="2">
    <location>
        <begin position="58"/>
        <end position="167"/>
    </location>
</feature>
<keyword evidence="1 2" id="KW-0238">DNA-binding</keyword>
<dbReference type="CDD" id="cd00383">
    <property type="entry name" value="trans_reg_C"/>
    <property type="match status" value="1"/>
</dbReference>
<dbReference type="AlphaFoldDB" id="A0A1E3LVJ4"/>
<protein>
    <recommendedName>
        <fullName evidence="3">OmpR/PhoB-type domain-containing protein</fullName>
    </recommendedName>
</protein>
<dbReference type="PROSITE" id="PS51755">
    <property type="entry name" value="OMPR_PHOB"/>
    <property type="match status" value="1"/>
</dbReference>
<dbReference type="RefSeq" id="WP_069320499.1">
    <property type="nucleotide sequence ID" value="NZ_MDDS01000024.1"/>
</dbReference>
<dbReference type="EMBL" id="MDDS01000024">
    <property type="protein sequence ID" value="ODP37778.1"/>
    <property type="molecule type" value="Genomic_DNA"/>
</dbReference>
<dbReference type="GO" id="GO:0006355">
    <property type="term" value="P:regulation of DNA-templated transcription"/>
    <property type="evidence" value="ECO:0007669"/>
    <property type="project" value="InterPro"/>
</dbReference>
<dbReference type="InterPro" id="IPR016032">
    <property type="entry name" value="Sig_transdc_resp-reg_C-effctor"/>
</dbReference>
<evidence type="ECO:0000256" key="2">
    <source>
        <dbReference type="PROSITE-ProRule" id="PRU01091"/>
    </source>
</evidence>
<dbReference type="GO" id="GO:0000160">
    <property type="term" value="P:phosphorelay signal transduction system"/>
    <property type="evidence" value="ECO:0007669"/>
    <property type="project" value="InterPro"/>
</dbReference>
<accession>A0A1E3LVJ4</accession>
<dbReference type="GO" id="GO:0003677">
    <property type="term" value="F:DNA binding"/>
    <property type="evidence" value="ECO:0007669"/>
    <property type="project" value="UniProtKB-UniRule"/>
</dbReference>
<name>A0A1E3LVJ4_9SPHN</name>
<dbReference type="Pfam" id="PF00486">
    <property type="entry name" value="Trans_reg_C"/>
    <property type="match status" value="1"/>
</dbReference>
<dbReference type="STRING" id="1888892.BFL28_02080"/>
<sequence length="175" mass="19560">MSTDPDMAARVYPMAGGEDRRIHALMSRNGDYVSMPAAGQTPVARAAAPRGGKPTMQDNDWTCAPLEIDAATREVRCNGRLLDLTGREAHIVVELYKARGTPLSQALLWERCWMGRGWSHFPEEFANTVDQAIKRLRKSLKRQCQDIPDEYHPLVVNIWAQGFALRNLAALSATR</sequence>
<dbReference type="OrthoDB" id="7580355at2"/>
<organism evidence="4 5">
    <name type="scientific">Sphingomonas turrisvirgatae</name>
    <dbReference type="NCBI Taxonomy" id="1888892"/>
    <lineage>
        <taxon>Bacteria</taxon>
        <taxon>Pseudomonadati</taxon>
        <taxon>Pseudomonadota</taxon>
        <taxon>Alphaproteobacteria</taxon>
        <taxon>Sphingomonadales</taxon>
        <taxon>Sphingomonadaceae</taxon>
        <taxon>Sphingomonas</taxon>
    </lineage>
</organism>
<dbReference type="SUPFAM" id="SSF46894">
    <property type="entry name" value="C-terminal effector domain of the bipartite response regulators"/>
    <property type="match status" value="1"/>
</dbReference>
<evidence type="ECO:0000259" key="3">
    <source>
        <dbReference type="PROSITE" id="PS51755"/>
    </source>
</evidence>
<dbReference type="SMART" id="SM00862">
    <property type="entry name" value="Trans_reg_C"/>
    <property type="match status" value="1"/>
</dbReference>